<dbReference type="Proteomes" id="UP000824469">
    <property type="component" value="Unassembled WGS sequence"/>
</dbReference>
<keyword evidence="4" id="KW-1185">Reference proteome</keyword>
<dbReference type="InterPro" id="IPR008972">
    <property type="entry name" value="Cupredoxin"/>
</dbReference>
<keyword evidence="1" id="KW-0812">Transmembrane</keyword>
<feature type="non-terminal residue" evidence="3">
    <location>
        <position position="1"/>
    </location>
</feature>
<reference evidence="3 4" key="1">
    <citation type="journal article" date="2021" name="Nat. Plants">
        <title>The Taxus genome provides insights into paclitaxel biosynthesis.</title>
        <authorList>
            <person name="Xiong X."/>
            <person name="Gou J."/>
            <person name="Liao Q."/>
            <person name="Li Y."/>
            <person name="Zhou Q."/>
            <person name="Bi G."/>
            <person name="Li C."/>
            <person name="Du R."/>
            <person name="Wang X."/>
            <person name="Sun T."/>
            <person name="Guo L."/>
            <person name="Liang H."/>
            <person name="Lu P."/>
            <person name="Wu Y."/>
            <person name="Zhang Z."/>
            <person name="Ro D.K."/>
            <person name="Shang Y."/>
            <person name="Huang S."/>
            <person name="Yan J."/>
        </authorList>
    </citation>
    <scope>NUCLEOTIDE SEQUENCE [LARGE SCALE GENOMIC DNA]</scope>
    <source>
        <strain evidence="3">Ta-2019</strain>
    </source>
</reference>
<sequence length="115" mass="12624">SIWSALNTAGYGLHYCGFLLCQSIFVWTLAVHAKNPILFFSLIATVWAWACAFALCIAVEITAAGAYEFSVGGSKGWDVPPASDKESYNQWAGSNRFQIGDTLCKLLAFLQMKVY</sequence>
<evidence type="ECO:0000259" key="2">
    <source>
        <dbReference type="PROSITE" id="PS51485"/>
    </source>
</evidence>
<dbReference type="SUPFAM" id="SSF49503">
    <property type="entry name" value="Cupredoxins"/>
    <property type="match status" value="1"/>
</dbReference>
<evidence type="ECO:0000313" key="4">
    <source>
        <dbReference type="Proteomes" id="UP000824469"/>
    </source>
</evidence>
<dbReference type="Gene3D" id="2.60.40.420">
    <property type="entry name" value="Cupredoxins - blue copper proteins"/>
    <property type="match status" value="1"/>
</dbReference>
<dbReference type="AlphaFoldDB" id="A0AA38GAK1"/>
<proteinExistence type="predicted"/>
<organism evidence="3 4">
    <name type="scientific">Taxus chinensis</name>
    <name type="common">Chinese yew</name>
    <name type="synonym">Taxus wallichiana var. chinensis</name>
    <dbReference type="NCBI Taxonomy" id="29808"/>
    <lineage>
        <taxon>Eukaryota</taxon>
        <taxon>Viridiplantae</taxon>
        <taxon>Streptophyta</taxon>
        <taxon>Embryophyta</taxon>
        <taxon>Tracheophyta</taxon>
        <taxon>Spermatophyta</taxon>
        <taxon>Pinopsida</taxon>
        <taxon>Pinidae</taxon>
        <taxon>Conifers II</taxon>
        <taxon>Cupressales</taxon>
        <taxon>Taxaceae</taxon>
        <taxon>Taxus</taxon>
    </lineage>
</organism>
<dbReference type="EMBL" id="JAHRHJ020000004">
    <property type="protein sequence ID" value="KAH9319786.1"/>
    <property type="molecule type" value="Genomic_DNA"/>
</dbReference>
<protein>
    <recommendedName>
        <fullName evidence="2">Phytocyanin domain-containing protein</fullName>
    </recommendedName>
</protein>
<dbReference type="InterPro" id="IPR003245">
    <property type="entry name" value="Phytocyanin_dom"/>
</dbReference>
<keyword evidence="1" id="KW-1133">Transmembrane helix</keyword>
<accession>A0AA38GAK1</accession>
<feature type="non-terminal residue" evidence="3">
    <location>
        <position position="115"/>
    </location>
</feature>
<feature type="transmembrane region" description="Helical" evidence="1">
    <location>
        <begin position="37"/>
        <end position="59"/>
    </location>
</feature>
<name>A0AA38GAK1_TAXCH</name>
<keyword evidence="1" id="KW-0472">Membrane</keyword>
<feature type="domain" description="Phytocyanin" evidence="2">
    <location>
        <begin position="67"/>
        <end position="115"/>
    </location>
</feature>
<dbReference type="GO" id="GO:0009055">
    <property type="term" value="F:electron transfer activity"/>
    <property type="evidence" value="ECO:0007669"/>
    <property type="project" value="InterPro"/>
</dbReference>
<dbReference type="PROSITE" id="PS51485">
    <property type="entry name" value="PHYTOCYANIN"/>
    <property type="match status" value="1"/>
</dbReference>
<evidence type="ECO:0000256" key="1">
    <source>
        <dbReference type="SAM" id="Phobius"/>
    </source>
</evidence>
<feature type="transmembrane region" description="Helical" evidence="1">
    <location>
        <begin position="12"/>
        <end position="31"/>
    </location>
</feature>
<gene>
    <name evidence="3" type="ORF">KI387_021555</name>
</gene>
<comment type="caution">
    <text evidence="3">The sequence shown here is derived from an EMBL/GenBank/DDBJ whole genome shotgun (WGS) entry which is preliminary data.</text>
</comment>
<evidence type="ECO:0000313" key="3">
    <source>
        <dbReference type="EMBL" id="KAH9319786.1"/>
    </source>
</evidence>